<feature type="domain" description="DNA/RNA non-specific endonuclease/pyrophosphatase/phosphodiesterase" evidence="3">
    <location>
        <begin position="1"/>
        <end position="56"/>
    </location>
</feature>
<dbReference type="GO" id="GO:0004521">
    <property type="term" value="F:RNA endonuclease activity"/>
    <property type="evidence" value="ECO:0007669"/>
    <property type="project" value="TreeGrafter"/>
</dbReference>
<dbReference type="GO" id="GO:0003676">
    <property type="term" value="F:nucleic acid binding"/>
    <property type="evidence" value="ECO:0007669"/>
    <property type="project" value="InterPro"/>
</dbReference>
<dbReference type="PANTHER" id="PTHR13966:SF19">
    <property type="entry name" value="NUCLEASE EXOG, MITOCHONDRIAL"/>
    <property type="match status" value="1"/>
</dbReference>
<dbReference type="Proteomes" id="UP000289886">
    <property type="component" value="Unassembled WGS sequence"/>
</dbReference>
<dbReference type="GO" id="GO:0005743">
    <property type="term" value="C:mitochondrial inner membrane"/>
    <property type="evidence" value="ECO:0007669"/>
    <property type="project" value="TreeGrafter"/>
</dbReference>
<dbReference type="SUPFAM" id="SSF54060">
    <property type="entry name" value="His-Me finger endonucleases"/>
    <property type="match status" value="1"/>
</dbReference>
<comment type="caution">
    <text evidence="5">The sequence shown here is derived from an EMBL/GenBank/DDBJ whole genome shotgun (WGS) entry which is preliminary data.</text>
</comment>
<feature type="binding site" evidence="2">
    <location>
        <position position="18"/>
    </location>
    <ligand>
        <name>Mg(2+)</name>
        <dbReference type="ChEBI" id="CHEBI:18420"/>
        <note>catalytic</note>
    </ligand>
</feature>
<dbReference type="GO" id="GO:0008409">
    <property type="term" value="F:5'-3' exonuclease activity"/>
    <property type="evidence" value="ECO:0007669"/>
    <property type="project" value="TreeGrafter"/>
</dbReference>
<name>A0A662YVS5_ACIRT</name>
<dbReference type="GO" id="GO:0005634">
    <property type="term" value="C:nucleus"/>
    <property type="evidence" value="ECO:0007669"/>
    <property type="project" value="TreeGrafter"/>
</dbReference>
<protein>
    <submittedName>
        <fullName evidence="5">Nuclease EXOG, mitochondrial</fullName>
    </submittedName>
</protein>
<dbReference type="InterPro" id="IPR044929">
    <property type="entry name" value="DNA/RNA_non-sp_Endonuclease_sf"/>
</dbReference>
<dbReference type="EMBL" id="SCEB01000321">
    <property type="protein sequence ID" value="RXM99658.1"/>
    <property type="molecule type" value="Genomic_DNA"/>
</dbReference>
<dbReference type="InterPro" id="IPR040255">
    <property type="entry name" value="Non-specific_endonuclease"/>
</dbReference>
<proteinExistence type="inferred from homology"/>
<dbReference type="InterPro" id="IPR044925">
    <property type="entry name" value="His-Me_finger_sf"/>
</dbReference>
<gene>
    <name evidence="5" type="ORF">EOD39_11044</name>
</gene>
<sequence>MAETFYLSNIVPQNFENNAGFWNRKALLLEMYCWELTERFENVWIISGPLTLPEVGSDGKKTVTYQVIGRDKTQAVQSICDADPYKLMGFKEFILYITSRKVNSARTLPRLEKAICELKELSTEPDAYLLSLYEAKKEELATEPDAYLLSLYEAKKEELATEPDAYLLSLYEVKKELAIEPDAYLLSLYEAKKMELAGAVSQEDKSG</sequence>
<evidence type="ECO:0000259" key="4">
    <source>
        <dbReference type="Pfam" id="PF18026"/>
    </source>
</evidence>
<comment type="similarity">
    <text evidence="1">Belongs to the DNA/RNA non-specific endonuclease family.</text>
</comment>
<dbReference type="InterPro" id="IPR001604">
    <property type="entry name" value="Endo_G_ENPP1-like_dom"/>
</dbReference>
<dbReference type="AlphaFoldDB" id="A0A662YVS5"/>
<evidence type="ECO:0000259" key="3">
    <source>
        <dbReference type="Pfam" id="PF01223"/>
    </source>
</evidence>
<dbReference type="InterPro" id="IPR041003">
    <property type="entry name" value="Exog_C"/>
</dbReference>
<dbReference type="Gene3D" id="6.10.250.1250">
    <property type="match status" value="1"/>
</dbReference>
<dbReference type="Pfam" id="PF01223">
    <property type="entry name" value="Endonuclease_NS"/>
    <property type="match status" value="1"/>
</dbReference>
<dbReference type="GO" id="GO:0046872">
    <property type="term" value="F:metal ion binding"/>
    <property type="evidence" value="ECO:0007669"/>
    <property type="project" value="UniProtKB-KW"/>
</dbReference>
<dbReference type="GO" id="GO:0006309">
    <property type="term" value="P:apoptotic DNA fragmentation"/>
    <property type="evidence" value="ECO:0007669"/>
    <property type="project" value="TreeGrafter"/>
</dbReference>
<evidence type="ECO:0000256" key="1">
    <source>
        <dbReference type="ARBA" id="ARBA00010052"/>
    </source>
</evidence>
<feature type="domain" description="EXOG C-terminal" evidence="4">
    <location>
        <begin position="88"/>
        <end position="136"/>
    </location>
</feature>
<dbReference type="PANTHER" id="PTHR13966">
    <property type="entry name" value="ENDONUCLEASE RELATED"/>
    <property type="match status" value="1"/>
</dbReference>
<organism evidence="5 6">
    <name type="scientific">Acipenser ruthenus</name>
    <name type="common">Sterlet sturgeon</name>
    <dbReference type="NCBI Taxonomy" id="7906"/>
    <lineage>
        <taxon>Eukaryota</taxon>
        <taxon>Metazoa</taxon>
        <taxon>Chordata</taxon>
        <taxon>Craniata</taxon>
        <taxon>Vertebrata</taxon>
        <taxon>Euteleostomi</taxon>
        <taxon>Actinopterygii</taxon>
        <taxon>Chondrostei</taxon>
        <taxon>Acipenseriformes</taxon>
        <taxon>Acipenseridae</taxon>
        <taxon>Acipenser</taxon>
    </lineage>
</organism>
<dbReference type="Pfam" id="PF18026">
    <property type="entry name" value="Exog_C"/>
    <property type="match status" value="1"/>
</dbReference>
<dbReference type="GO" id="GO:0000014">
    <property type="term" value="F:single-stranded DNA endodeoxyribonuclease activity"/>
    <property type="evidence" value="ECO:0007669"/>
    <property type="project" value="TreeGrafter"/>
</dbReference>
<evidence type="ECO:0000313" key="6">
    <source>
        <dbReference type="Proteomes" id="UP000289886"/>
    </source>
</evidence>
<keyword evidence="2" id="KW-0479">Metal-binding</keyword>
<reference evidence="5 6" key="1">
    <citation type="submission" date="2019-01" db="EMBL/GenBank/DDBJ databases">
        <title>Draft Genome and Complete Hox-Cluster Characterization of the Sterlet Sturgeon (Acipenser ruthenus).</title>
        <authorList>
            <person name="Wei Q."/>
        </authorList>
    </citation>
    <scope>NUCLEOTIDE SEQUENCE [LARGE SCALE GENOMIC DNA]</scope>
    <source>
        <strain evidence="5">WHYD16114868_AA</strain>
        <tissue evidence="5">Blood</tissue>
    </source>
</reference>
<evidence type="ECO:0000313" key="5">
    <source>
        <dbReference type="EMBL" id="RXM99658.1"/>
    </source>
</evidence>
<accession>A0A662YVS5</accession>
<evidence type="ECO:0000256" key="2">
    <source>
        <dbReference type="PIRSR" id="PIRSR640255-2"/>
    </source>
</evidence>
<dbReference type="Gene3D" id="3.40.570.10">
    <property type="entry name" value="Extracellular Endonuclease, subunit A"/>
    <property type="match status" value="1"/>
</dbReference>
<keyword evidence="6" id="KW-1185">Reference proteome</keyword>